<comment type="caution">
    <text evidence="1">The sequence shown here is derived from an EMBL/GenBank/DDBJ whole genome shotgun (WGS) entry which is preliminary data.</text>
</comment>
<organism evidence="1 2">
    <name type="scientific">Aspergillus novofumigatus (strain IBT 16806)</name>
    <dbReference type="NCBI Taxonomy" id="1392255"/>
    <lineage>
        <taxon>Eukaryota</taxon>
        <taxon>Fungi</taxon>
        <taxon>Dikarya</taxon>
        <taxon>Ascomycota</taxon>
        <taxon>Pezizomycotina</taxon>
        <taxon>Eurotiomycetes</taxon>
        <taxon>Eurotiomycetidae</taxon>
        <taxon>Eurotiales</taxon>
        <taxon>Aspergillaceae</taxon>
        <taxon>Aspergillus</taxon>
        <taxon>Aspergillus subgen. Fumigati</taxon>
    </lineage>
</organism>
<keyword evidence="2" id="KW-1185">Reference proteome</keyword>
<name>A0A2I1BUC6_ASPN1</name>
<gene>
    <name evidence="1" type="ORF">P174DRAFT_435711</name>
</gene>
<dbReference type="Proteomes" id="UP000234474">
    <property type="component" value="Unassembled WGS sequence"/>
</dbReference>
<dbReference type="RefSeq" id="XP_024677602.1">
    <property type="nucleotide sequence ID" value="XM_024825948.1"/>
</dbReference>
<evidence type="ECO:0000313" key="2">
    <source>
        <dbReference type="Proteomes" id="UP000234474"/>
    </source>
</evidence>
<dbReference type="EMBL" id="MSZS01000011">
    <property type="protein sequence ID" value="PKX89007.1"/>
    <property type="molecule type" value="Genomic_DNA"/>
</dbReference>
<sequence>MAMPSGHYRHVFQMVDVITRVPGIERVEPIEVDKASYFKRPAITSDKLVVVLSDIHNQISAEVEALAVKDLEFDFDKPKPRQGIVSLYAGMMWLSSAARNALLGLPLLQPPCLATFPLVGSGLYEDASAGPEMATSMGRRAVTFVGPSLQTLPTA</sequence>
<reference evidence="2" key="1">
    <citation type="journal article" date="2018" name="Proc. Natl. Acad. Sci. U.S.A.">
        <title>Linking secondary metabolites to gene clusters through genome sequencing of six diverse Aspergillus species.</title>
        <authorList>
            <person name="Kaerboelling I."/>
            <person name="Vesth T.C."/>
            <person name="Frisvad J.C."/>
            <person name="Nybo J.L."/>
            <person name="Theobald S."/>
            <person name="Kuo A."/>
            <person name="Bowyer P."/>
            <person name="Matsuda Y."/>
            <person name="Mondo S."/>
            <person name="Lyhne E.K."/>
            <person name="Kogle M.E."/>
            <person name="Clum A."/>
            <person name="Lipzen A."/>
            <person name="Salamov A."/>
            <person name="Ngan C.Y."/>
            <person name="Daum C."/>
            <person name="Chiniquy J."/>
            <person name="Barry K."/>
            <person name="LaButti K."/>
            <person name="Haridas S."/>
            <person name="Simmons B.A."/>
            <person name="Magnuson J.K."/>
            <person name="Mortensen U.H."/>
            <person name="Larsen T.O."/>
            <person name="Grigoriev I.V."/>
            <person name="Baker S.E."/>
            <person name="Andersen M.R."/>
        </authorList>
    </citation>
    <scope>NUCLEOTIDE SEQUENCE [LARGE SCALE GENOMIC DNA]</scope>
    <source>
        <strain evidence="2">IBT 16806</strain>
    </source>
</reference>
<protein>
    <submittedName>
        <fullName evidence="1">Uncharacterized protein</fullName>
    </submittedName>
</protein>
<dbReference type="VEuPathDB" id="FungiDB:P174DRAFT_435711"/>
<dbReference type="AlphaFoldDB" id="A0A2I1BUC6"/>
<accession>A0A2I1BUC6</accession>
<evidence type="ECO:0000313" key="1">
    <source>
        <dbReference type="EMBL" id="PKX89007.1"/>
    </source>
</evidence>
<proteinExistence type="predicted"/>
<dbReference type="GeneID" id="36533273"/>